<evidence type="ECO:0000313" key="1">
    <source>
        <dbReference type="EMBL" id="KAK7081580.1"/>
    </source>
</evidence>
<organism evidence="1 2">
    <name type="scientific">Halocaridina rubra</name>
    <name type="common">Hawaiian red shrimp</name>
    <dbReference type="NCBI Taxonomy" id="373956"/>
    <lineage>
        <taxon>Eukaryota</taxon>
        <taxon>Metazoa</taxon>
        <taxon>Ecdysozoa</taxon>
        <taxon>Arthropoda</taxon>
        <taxon>Crustacea</taxon>
        <taxon>Multicrustacea</taxon>
        <taxon>Malacostraca</taxon>
        <taxon>Eumalacostraca</taxon>
        <taxon>Eucarida</taxon>
        <taxon>Decapoda</taxon>
        <taxon>Pleocyemata</taxon>
        <taxon>Caridea</taxon>
        <taxon>Atyoidea</taxon>
        <taxon>Atyidae</taxon>
        <taxon>Halocaridina</taxon>
    </lineage>
</organism>
<proteinExistence type="predicted"/>
<accession>A0AAN9AD29</accession>
<dbReference type="Proteomes" id="UP001381693">
    <property type="component" value="Unassembled WGS sequence"/>
</dbReference>
<comment type="caution">
    <text evidence="1">The sequence shown here is derived from an EMBL/GenBank/DDBJ whole genome shotgun (WGS) entry which is preliminary data.</text>
</comment>
<reference evidence="1 2" key="1">
    <citation type="submission" date="2023-11" db="EMBL/GenBank/DDBJ databases">
        <title>Halocaridina rubra genome assembly.</title>
        <authorList>
            <person name="Smith C."/>
        </authorList>
    </citation>
    <scope>NUCLEOTIDE SEQUENCE [LARGE SCALE GENOMIC DNA]</scope>
    <source>
        <strain evidence="1">EP-1</strain>
        <tissue evidence="1">Whole</tissue>
    </source>
</reference>
<feature type="non-terminal residue" evidence="1">
    <location>
        <position position="1"/>
    </location>
</feature>
<dbReference type="AlphaFoldDB" id="A0AAN9AD29"/>
<keyword evidence="2" id="KW-1185">Reference proteome</keyword>
<name>A0AAN9AD29_HALRR</name>
<sequence length="51" mass="5995">LCTMTTTMMKGPRPTLIWSKGYPCRTVFRDSSRRIWSVRPWRTSTSSITTR</sequence>
<gene>
    <name evidence="1" type="ORF">SK128_015218</name>
</gene>
<evidence type="ECO:0000313" key="2">
    <source>
        <dbReference type="Proteomes" id="UP001381693"/>
    </source>
</evidence>
<dbReference type="EMBL" id="JAXCGZ010004668">
    <property type="protein sequence ID" value="KAK7081580.1"/>
    <property type="molecule type" value="Genomic_DNA"/>
</dbReference>
<protein>
    <submittedName>
        <fullName evidence="1">Uncharacterized protein</fullName>
    </submittedName>
</protein>
<feature type="non-terminal residue" evidence="1">
    <location>
        <position position="51"/>
    </location>
</feature>